<dbReference type="Proteomes" id="UP000199300">
    <property type="component" value="Unassembled WGS sequence"/>
</dbReference>
<evidence type="ECO:0000313" key="2">
    <source>
        <dbReference type="EMBL" id="SEO81101.1"/>
    </source>
</evidence>
<sequence length="62" mass="7183">MVIINDKEGLRLVLAIFMYIASLALGVFFIYFLIKVLVLMQGKKEALEDIALQLRELRKQNQ</sequence>
<keyword evidence="3" id="KW-1185">Reference proteome</keyword>
<protein>
    <submittedName>
        <fullName evidence="2">Uncharacterized protein</fullName>
    </submittedName>
</protein>
<reference evidence="2 3" key="1">
    <citation type="submission" date="2016-10" db="EMBL/GenBank/DDBJ databases">
        <authorList>
            <person name="de Groot N.N."/>
        </authorList>
    </citation>
    <scope>NUCLEOTIDE SEQUENCE [LARGE SCALE GENOMIC DNA]</scope>
    <source>
        <strain evidence="2 3">CGMCC 1.10434</strain>
    </source>
</reference>
<organism evidence="2 3">
    <name type="scientific">Amphibacillus marinus</name>
    <dbReference type="NCBI Taxonomy" id="872970"/>
    <lineage>
        <taxon>Bacteria</taxon>
        <taxon>Bacillati</taxon>
        <taxon>Bacillota</taxon>
        <taxon>Bacilli</taxon>
        <taxon>Bacillales</taxon>
        <taxon>Bacillaceae</taxon>
        <taxon>Amphibacillus</taxon>
    </lineage>
</organism>
<evidence type="ECO:0000256" key="1">
    <source>
        <dbReference type="SAM" id="Phobius"/>
    </source>
</evidence>
<feature type="transmembrane region" description="Helical" evidence="1">
    <location>
        <begin position="12"/>
        <end position="34"/>
    </location>
</feature>
<keyword evidence="1" id="KW-0812">Transmembrane</keyword>
<dbReference type="AlphaFoldDB" id="A0A1H8SR24"/>
<dbReference type="EMBL" id="FODJ01000013">
    <property type="protein sequence ID" value="SEO81101.1"/>
    <property type="molecule type" value="Genomic_DNA"/>
</dbReference>
<gene>
    <name evidence="2" type="ORF">SAMN04488134_11378</name>
</gene>
<dbReference type="STRING" id="872970.SAMN04488134_11378"/>
<keyword evidence="1" id="KW-0472">Membrane</keyword>
<accession>A0A1H8SR24</accession>
<name>A0A1H8SR24_9BACI</name>
<proteinExistence type="predicted"/>
<evidence type="ECO:0000313" key="3">
    <source>
        <dbReference type="Proteomes" id="UP000199300"/>
    </source>
</evidence>
<keyword evidence="1" id="KW-1133">Transmembrane helix</keyword>